<dbReference type="InterPro" id="IPR049237">
    <property type="entry name" value="DUF2264_C"/>
</dbReference>
<feature type="domain" description="DUF2264" evidence="2">
    <location>
        <begin position="394"/>
        <end position="562"/>
    </location>
</feature>
<dbReference type="OrthoDB" id="9813465at2"/>
<dbReference type="InterPro" id="IPR049349">
    <property type="entry name" value="DUF2264_N"/>
</dbReference>
<organism evidence="3 4">
    <name type="scientific">Jeotgalibaca ciconiae</name>
    <dbReference type="NCBI Taxonomy" id="2496265"/>
    <lineage>
        <taxon>Bacteria</taxon>
        <taxon>Bacillati</taxon>
        <taxon>Bacillota</taxon>
        <taxon>Bacilli</taxon>
        <taxon>Lactobacillales</taxon>
        <taxon>Carnobacteriaceae</taxon>
        <taxon>Jeotgalibaca</taxon>
    </lineage>
</organism>
<feature type="domain" description="DUF2264" evidence="1">
    <location>
        <begin position="16"/>
        <end position="356"/>
    </location>
</feature>
<dbReference type="KEGG" id="jeh:EJN90_01875"/>
<dbReference type="PANTHER" id="PTHR35339:SF4">
    <property type="entry name" value="LINALOOL DEHYDRATASE_ISOMERASE DOMAIN-CONTAINING PROTEIN"/>
    <property type="match status" value="1"/>
</dbReference>
<dbReference type="PANTHER" id="PTHR35339">
    <property type="entry name" value="LINALOOL DEHYDRATASE_ISOMERASE DOMAIN-CONTAINING PROTEIN"/>
    <property type="match status" value="1"/>
</dbReference>
<name>A0A3S9H847_9LACT</name>
<evidence type="ECO:0000259" key="1">
    <source>
        <dbReference type="Pfam" id="PF10022"/>
    </source>
</evidence>
<dbReference type="AlphaFoldDB" id="A0A3S9H847"/>
<keyword evidence="4" id="KW-1185">Reference proteome</keyword>
<dbReference type="Proteomes" id="UP000273326">
    <property type="component" value="Chromosome"/>
</dbReference>
<sequence>MSSLSILPDIPFEKKGDFKKAFLEIMNPILPLYQKSRKGRLNLGGSGSVYSEDVRQIEAFLRPLWALGPYLVEDGHDELEYEYLEGIKAGTNPSSPEYWGQTHDYDQRLVEMASLANTLLLAKEKTWDRFSQEEQDHLFNWLIQINHHEIPLSNWLFFRVLVNIAMKNCGREWDEERVSKDLDIIDGCYIGNGWYYDENPSQMDYYISFAIHYYSLIYYKFMKKDDPLRSSVMKERAITFAQTFKYWFDEKGEAVPFGRSLSYRFSQCAFWTALVFADVEALPWGEIKGIISRNMQQWMKKDIFSRDGILTIGYHYPNLVMAEGYNAPGSPYWSLKSFLLLAVPDKHPFWESESLPINFKEKQKAIPEARMLISQSEDQLQAYVAGQLEQKQAHIDAKYSKFVYSTTFGVSVSKGSIYYKQGGFDNCLALSEEDTYYRSKLITDEYEIHDDYVVSVWHPWKNVRIKTTIIPIVDWHIRIHDIQNERKLHAVEGGFSVPIEDNDRITESVSGVQYQSRVGTSSMFSIEGYSKAVIQTPEPNTNLYFNRNTYPSLEVELEVGNHRLISLVGGTVLDGSTEIPQIELNGDSLELRYQGMDKTFLLDKSE</sequence>
<dbReference type="Pfam" id="PF20938">
    <property type="entry name" value="DUF2264_C"/>
    <property type="match status" value="1"/>
</dbReference>
<dbReference type="PIRSF" id="PIRSF014753">
    <property type="entry name" value="UCP014753"/>
    <property type="match status" value="1"/>
</dbReference>
<protein>
    <submittedName>
        <fullName evidence="3">DUF2264 domain-containing protein</fullName>
    </submittedName>
</protein>
<evidence type="ECO:0000259" key="2">
    <source>
        <dbReference type="Pfam" id="PF20938"/>
    </source>
</evidence>
<reference evidence="4" key="1">
    <citation type="submission" date="2018-12" db="EMBL/GenBank/DDBJ databases">
        <title>Complete genome sequencing of Jeotgalibaca sp. H21T32.</title>
        <authorList>
            <person name="Bae J.-W."/>
            <person name="Lee S.-Y."/>
        </authorList>
    </citation>
    <scope>NUCLEOTIDE SEQUENCE [LARGE SCALE GENOMIC DNA]</scope>
    <source>
        <strain evidence="4">H21T32</strain>
    </source>
</reference>
<evidence type="ECO:0000313" key="4">
    <source>
        <dbReference type="Proteomes" id="UP000273326"/>
    </source>
</evidence>
<gene>
    <name evidence="3" type="ORF">EJN90_01875</name>
</gene>
<accession>A0A3S9H847</accession>
<dbReference type="InterPro" id="IPR016624">
    <property type="entry name" value="UCP014753"/>
</dbReference>
<dbReference type="Pfam" id="PF10022">
    <property type="entry name" value="DUF2264"/>
    <property type="match status" value="1"/>
</dbReference>
<dbReference type="RefSeq" id="WP_126108611.1">
    <property type="nucleotide sequence ID" value="NZ_CP034465.1"/>
</dbReference>
<proteinExistence type="predicted"/>
<evidence type="ECO:0000313" key="3">
    <source>
        <dbReference type="EMBL" id="AZP03520.1"/>
    </source>
</evidence>
<dbReference type="EMBL" id="CP034465">
    <property type="protein sequence ID" value="AZP03520.1"/>
    <property type="molecule type" value="Genomic_DNA"/>
</dbReference>